<evidence type="ECO:0000313" key="2">
    <source>
        <dbReference type="EMBL" id="OMJ29868.1"/>
    </source>
</evidence>
<dbReference type="EMBL" id="LSSM01000154">
    <property type="protein sequence ID" value="OMJ29868.1"/>
    <property type="molecule type" value="Genomic_DNA"/>
</dbReference>
<keyword evidence="3" id="KW-1185">Reference proteome</keyword>
<organism evidence="2 3">
    <name type="scientific">Smittium culicis</name>
    <dbReference type="NCBI Taxonomy" id="133412"/>
    <lineage>
        <taxon>Eukaryota</taxon>
        <taxon>Fungi</taxon>
        <taxon>Fungi incertae sedis</taxon>
        <taxon>Zoopagomycota</taxon>
        <taxon>Kickxellomycotina</taxon>
        <taxon>Harpellomycetes</taxon>
        <taxon>Harpellales</taxon>
        <taxon>Legeriomycetaceae</taxon>
        <taxon>Smittium</taxon>
    </lineage>
</organism>
<comment type="caution">
    <text evidence="2">The sequence shown here is derived from an EMBL/GenBank/DDBJ whole genome shotgun (WGS) entry which is preliminary data.</text>
</comment>
<evidence type="ECO:0000256" key="1">
    <source>
        <dbReference type="SAM" id="MobiDB-lite"/>
    </source>
</evidence>
<dbReference type="AlphaFoldDB" id="A0A1R1YSJ3"/>
<name>A0A1R1YSJ3_9FUNG</name>
<evidence type="ECO:0000313" key="3">
    <source>
        <dbReference type="Proteomes" id="UP000187429"/>
    </source>
</evidence>
<feature type="region of interest" description="Disordered" evidence="1">
    <location>
        <begin position="229"/>
        <end position="267"/>
    </location>
</feature>
<reference evidence="3" key="1">
    <citation type="submission" date="2017-01" db="EMBL/GenBank/DDBJ databases">
        <authorList>
            <person name="Wang Y."/>
            <person name="White M."/>
            <person name="Kvist S."/>
            <person name="Moncalvo J.-M."/>
        </authorList>
    </citation>
    <scope>NUCLEOTIDE SEQUENCE [LARGE SCALE GENOMIC DNA]</scope>
    <source>
        <strain evidence="3">ID-206-W2</strain>
    </source>
</reference>
<dbReference type="Proteomes" id="UP000187429">
    <property type="component" value="Unassembled WGS sequence"/>
</dbReference>
<gene>
    <name evidence="2" type="ORF">AYI69_g604</name>
</gene>
<accession>A0A1R1YSJ3</accession>
<sequence length="267" mass="30292">MKPRILQQPVYKPQEEWRPPHARNIRDLSGTGGRSNFESSPLASAEPAHLFLGSQAGTGLGSELLWESSSNFSSSPPWTPNAEKATIIEEQFTHEAEKMDCNITADKTRSSEFKFLETETTEMEWPVIHPGSTRNGGVYRCKRRRLGDSYWIKILLRNVSSFPDIPTYKREEAISFIKSSSPKEMQQHLLVFTMEYDLANYSESKKRKTHNYNSDLVVGISSLVPKNIGNVDKKSTEDTGNEGYSRPSKRKIAFNQEKNLVSGRIED</sequence>
<proteinExistence type="predicted"/>
<protein>
    <submittedName>
        <fullName evidence="2">Uncharacterized protein</fullName>
    </submittedName>
</protein>
<feature type="region of interest" description="Disordered" evidence="1">
    <location>
        <begin position="1"/>
        <end position="41"/>
    </location>
</feature>